<comment type="caution">
    <text evidence="2">The sequence shown here is derived from an EMBL/GenBank/DDBJ whole genome shotgun (WGS) entry which is preliminary data.</text>
</comment>
<feature type="signal peptide" evidence="1">
    <location>
        <begin position="1"/>
        <end position="20"/>
    </location>
</feature>
<evidence type="ECO:0000256" key="1">
    <source>
        <dbReference type="SAM" id="SignalP"/>
    </source>
</evidence>
<gene>
    <name evidence="2" type="ORF">HK100_010033</name>
</gene>
<protein>
    <submittedName>
        <fullName evidence="2">Uncharacterized protein</fullName>
    </submittedName>
</protein>
<feature type="chain" id="PRO_5041921993" evidence="1">
    <location>
        <begin position="21"/>
        <end position="114"/>
    </location>
</feature>
<accession>A0AAD5SLH1</accession>
<evidence type="ECO:0000313" key="3">
    <source>
        <dbReference type="Proteomes" id="UP001211907"/>
    </source>
</evidence>
<keyword evidence="3" id="KW-1185">Reference proteome</keyword>
<evidence type="ECO:0000313" key="2">
    <source>
        <dbReference type="EMBL" id="KAJ3080863.1"/>
    </source>
</evidence>
<organism evidence="2 3">
    <name type="scientific">Physocladia obscura</name>
    <dbReference type="NCBI Taxonomy" id="109957"/>
    <lineage>
        <taxon>Eukaryota</taxon>
        <taxon>Fungi</taxon>
        <taxon>Fungi incertae sedis</taxon>
        <taxon>Chytridiomycota</taxon>
        <taxon>Chytridiomycota incertae sedis</taxon>
        <taxon>Chytridiomycetes</taxon>
        <taxon>Chytridiales</taxon>
        <taxon>Chytriomycetaceae</taxon>
        <taxon>Physocladia</taxon>
    </lineage>
</organism>
<dbReference type="EMBL" id="JADGJH010005369">
    <property type="protein sequence ID" value="KAJ3080863.1"/>
    <property type="molecule type" value="Genomic_DNA"/>
</dbReference>
<name>A0AAD5SLH1_9FUNG</name>
<keyword evidence="1" id="KW-0732">Signal</keyword>
<feature type="non-terminal residue" evidence="2">
    <location>
        <position position="1"/>
    </location>
</feature>
<sequence length="114" mass="11263">LPAFSALVSALFAAATPLSGSSVCATADGWDQFANACSNSPKTLVSVADYLQCPAVSTATTSVALTSEATSTTATTSASATTTNTKSNIYSDAISNSLTAAVLVSSAAVLFLSI</sequence>
<dbReference type="Proteomes" id="UP001211907">
    <property type="component" value="Unassembled WGS sequence"/>
</dbReference>
<reference evidence="2" key="1">
    <citation type="submission" date="2020-05" db="EMBL/GenBank/DDBJ databases">
        <title>Phylogenomic resolution of chytrid fungi.</title>
        <authorList>
            <person name="Stajich J.E."/>
            <person name="Amses K."/>
            <person name="Simmons R."/>
            <person name="Seto K."/>
            <person name="Myers J."/>
            <person name="Bonds A."/>
            <person name="Quandt C.A."/>
            <person name="Barry K."/>
            <person name="Liu P."/>
            <person name="Grigoriev I."/>
            <person name="Longcore J.E."/>
            <person name="James T.Y."/>
        </authorList>
    </citation>
    <scope>NUCLEOTIDE SEQUENCE</scope>
    <source>
        <strain evidence="2">JEL0513</strain>
    </source>
</reference>
<proteinExistence type="predicted"/>
<dbReference type="AlphaFoldDB" id="A0AAD5SLH1"/>